<feature type="domain" description="Thiolase N-terminal" evidence="5">
    <location>
        <begin position="4"/>
        <end position="263"/>
    </location>
</feature>
<dbReference type="InterPro" id="IPR016039">
    <property type="entry name" value="Thiolase-like"/>
</dbReference>
<dbReference type="InterPro" id="IPR020610">
    <property type="entry name" value="Thiolase_AS"/>
</dbReference>
<dbReference type="EC" id="2.3.1.-" evidence="7"/>
<reference evidence="7 8" key="1">
    <citation type="submission" date="2024-06" db="EMBL/GenBank/DDBJ databases">
        <title>The Natural Products Discovery Center: Release of the First 8490 Sequenced Strains for Exploring Actinobacteria Biosynthetic Diversity.</title>
        <authorList>
            <person name="Kalkreuter E."/>
            <person name="Kautsar S.A."/>
            <person name="Yang D."/>
            <person name="Bader C.D."/>
            <person name="Teijaro C.N."/>
            <person name="Fluegel L."/>
            <person name="Davis C.M."/>
            <person name="Simpson J.R."/>
            <person name="Lauterbach L."/>
            <person name="Steele A.D."/>
            <person name="Gui C."/>
            <person name="Meng S."/>
            <person name="Li G."/>
            <person name="Viehrig K."/>
            <person name="Ye F."/>
            <person name="Su P."/>
            <person name="Kiefer A.F."/>
            <person name="Nichols A."/>
            <person name="Cepeda A.J."/>
            <person name="Yan W."/>
            <person name="Fan B."/>
            <person name="Jiang Y."/>
            <person name="Adhikari A."/>
            <person name="Zheng C.-J."/>
            <person name="Schuster L."/>
            <person name="Cowan T.M."/>
            <person name="Smanski M.J."/>
            <person name="Chevrette M.G."/>
            <person name="De Carvalho L.P.S."/>
            <person name="Shen B."/>
        </authorList>
    </citation>
    <scope>NUCLEOTIDE SEQUENCE [LARGE SCALE GENOMIC DNA]</scope>
    <source>
        <strain evidence="7 8">NPDC006434</strain>
    </source>
</reference>
<evidence type="ECO:0000256" key="1">
    <source>
        <dbReference type="ARBA" id="ARBA00010982"/>
    </source>
</evidence>
<evidence type="ECO:0000256" key="2">
    <source>
        <dbReference type="ARBA" id="ARBA00022679"/>
    </source>
</evidence>
<organism evidence="7 8">
    <name type="scientific">Streptomyces ossamyceticus</name>
    <dbReference type="NCBI Taxonomy" id="249581"/>
    <lineage>
        <taxon>Bacteria</taxon>
        <taxon>Bacillati</taxon>
        <taxon>Actinomycetota</taxon>
        <taxon>Actinomycetes</taxon>
        <taxon>Kitasatosporales</taxon>
        <taxon>Streptomycetaceae</taxon>
        <taxon>Streptomyces</taxon>
    </lineage>
</organism>
<dbReference type="RefSeq" id="WP_355397782.1">
    <property type="nucleotide sequence ID" value="NZ_JBEXPZ010000022.1"/>
</dbReference>
<protein>
    <submittedName>
        <fullName evidence="7">Thiolase family protein</fullName>
        <ecNumber evidence="7">2.3.1.-</ecNumber>
    </submittedName>
</protein>
<keyword evidence="3 4" id="KW-0012">Acyltransferase</keyword>
<dbReference type="PANTHER" id="PTHR18919">
    <property type="entry name" value="ACETYL-COA C-ACYLTRANSFERASE"/>
    <property type="match status" value="1"/>
</dbReference>
<dbReference type="PROSITE" id="PS00737">
    <property type="entry name" value="THIOLASE_2"/>
    <property type="match status" value="1"/>
</dbReference>
<name>A0ABV2UY47_9ACTN</name>
<evidence type="ECO:0000259" key="5">
    <source>
        <dbReference type="Pfam" id="PF00108"/>
    </source>
</evidence>
<evidence type="ECO:0000256" key="3">
    <source>
        <dbReference type="ARBA" id="ARBA00023315"/>
    </source>
</evidence>
<dbReference type="SUPFAM" id="SSF53901">
    <property type="entry name" value="Thiolase-like"/>
    <property type="match status" value="2"/>
</dbReference>
<dbReference type="PANTHER" id="PTHR18919:SF134">
    <property type="entry name" value="BETA-KETOACYL COA THIOLASE FADA3-RELATED"/>
    <property type="match status" value="1"/>
</dbReference>
<dbReference type="NCBIfam" id="TIGR01930">
    <property type="entry name" value="AcCoA-C-Actrans"/>
    <property type="match status" value="1"/>
</dbReference>
<dbReference type="Proteomes" id="UP001550210">
    <property type="component" value="Unassembled WGS sequence"/>
</dbReference>
<accession>A0ABV2UY47</accession>
<comment type="caution">
    <text evidence="7">The sequence shown here is derived from an EMBL/GenBank/DDBJ whole genome shotgun (WGS) entry which is preliminary data.</text>
</comment>
<dbReference type="Gene3D" id="3.40.47.10">
    <property type="match status" value="1"/>
</dbReference>
<dbReference type="EMBL" id="JBEXPZ010000022">
    <property type="protein sequence ID" value="MET9846479.1"/>
    <property type="molecule type" value="Genomic_DNA"/>
</dbReference>
<comment type="similarity">
    <text evidence="1 4">Belongs to the thiolase-like superfamily. Thiolase family.</text>
</comment>
<sequence length="401" mass="41358">MSAFIYAATRTPFGRFNGALAGVRPDDLAAAAITSTLATVPGLDPAAIDDVVWGNANGAGEENRNVGRMAALLAGLPVSVPGSTVNRLCGSSLDAAMTASRLIESGDAEVVLTGGVESMTRAPWVLPKPAKGFPAGDVTAVSTTLGWRLVNPRMPKEWTVSLGESNERLRERFGITRERQDEFAARSHRLAHAAWESGFYDDLVTPVEGVDLTRDEGIRAGSTPEVLAGLKPVFRTPEQGGTITAGNASPLNDGASAVLLGSEGAAASIGADPVARIAGRGMMALEPQDFGYAPVEAANRALARAGIGWDQVGAVEINEAFAVQSLACLDAWKVDPALVNQKGGAIAIGHPLGASGGRVLGTLAKVLRETRQRYGVAAICIGVGQGLAVVLENCDVTGVDA</sequence>
<evidence type="ECO:0000259" key="6">
    <source>
        <dbReference type="Pfam" id="PF02803"/>
    </source>
</evidence>
<evidence type="ECO:0000256" key="4">
    <source>
        <dbReference type="RuleBase" id="RU003557"/>
    </source>
</evidence>
<dbReference type="CDD" id="cd00751">
    <property type="entry name" value="thiolase"/>
    <property type="match status" value="1"/>
</dbReference>
<proteinExistence type="inferred from homology"/>
<keyword evidence="2 4" id="KW-0808">Transferase</keyword>
<dbReference type="InterPro" id="IPR020617">
    <property type="entry name" value="Thiolase_C"/>
</dbReference>
<keyword evidence="8" id="KW-1185">Reference proteome</keyword>
<dbReference type="GO" id="GO:0016746">
    <property type="term" value="F:acyltransferase activity"/>
    <property type="evidence" value="ECO:0007669"/>
    <property type="project" value="UniProtKB-KW"/>
</dbReference>
<dbReference type="InterPro" id="IPR002155">
    <property type="entry name" value="Thiolase"/>
</dbReference>
<evidence type="ECO:0000313" key="8">
    <source>
        <dbReference type="Proteomes" id="UP001550210"/>
    </source>
</evidence>
<dbReference type="InterPro" id="IPR020616">
    <property type="entry name" value="Thiolase_N"/>
</dbReference>
<dbReference type="InterPro" id="IPR020613">
    <property type="entry name" value="Thiolase_CS"/>
</dbReference>
<dbReference type="Pfam" id="PF00108">
    <property type="entry name" value="Thiolase_N"/>
    <property type="match status" value="1"/>
</dbReference>
<gene>
    <name evidence="7" type="ORF">ABZZ21_18295</name>
</gene>
<dbReference type="PROSITE" id="PS00099">
    <property type="entry name" value="THIOLASE_3"/>
    <property type="match status" value="1"/>
</dbReference>
<dbReference type="Pfam" id="PF02803">
    <property type="entry name" value="Thiolase_C"/>
    <property type="match status" value="1"/>
</dbReference>
<dbReference type="PIRSF" id="PIRSF000429">
    <property type="entry name" value="Ac-CoA_Ac_transf"/>
    <property type="match status" value="1"/>
</dbReference>
<feature type="domain" description="Thiolase C-terminal" evidence="6">
    <location>
        <begin position="273"/>
        <end position="392"/>
    </location>
</feature>
<evidence type="ECO:0000313" key="7">
    <source>
        <dbReference type="EMBL" id="MET9846479.1"/>
    </source>
</evidence>